<dbReference type="EMBL" id="JXTI01000149">
    <property type="protein sequence ID" value="KWX11894.1"/>
    <property type="molecule type" value="Genomic_DNA"/>
</dbReference>
<evidence type="ECO:0008006" key="3">
    <source>
        <dbReference type="Google" id="ProtNLM"/>
    </source>
</evidence>
<dbReference type="OrthoDB" id="10258046at2759"/>
<dbReference type="GO" id="GO:0003824">
    <property type="term" value="F:catalytic activity"/>
    <property type="evidence" value="ECO:0007669"/>
    <property type="project" value="InterPro"/>
</dbReference>
<comment type="caution">
    <text evidence="1">The sequence shown here is derived from an EMBL/GenBank/DDBJ whole genome shotgun (WGS) entry which is preliminary data.</text>
</comment>
<gene>
    <name evidence="1" type="ORF">QR46_4138</name>
</gene>
<dbReference type="InterPro" id="IPR011257">
    <property type="entry name" value="DNA_glycosylase"/>
</dbReference>
<reference evidence="1 2" key="1">
    <citation type="journal article" date="2015" name="Mol. Biochem. Parasitol.">
        <title>Identification of polymorphic genes for use in assemblage B genotyping assays through comparative genomics of multiple assemblage B Giardia duodenalis isolates.</title>
        <authorList>
            <person name="Wielinga C."/>
            <person name="Thompson R.C."/>
            <person name="Monis P."/>
            <person name="Ryan U."/>
        </authorList>
    </citation>
    <scope>NUCLEOTIDE SEQUENCE [LARGE SCALE GENOMIC DNA]</scope>
    <source>
        <strain evidence="1 2">BAH15c1</strain>
    </source>
</reference>
<dbReference type="GO" id="GO:0006281">
    <property type="term" value="P:DNA repair"/>
    <property type="evidence" value="ECO:0007669"/>
    <property type="project" value="InterPro"/>
</dbReference>
<accession>A0A132NPC0</accession>
<dbReference type="SUPFAM" id="SSF48150">
    <property type="entry name" value="DNA-glycosylase"/>
    <property type="match status" value="1"/>
</dbReference>
<sequence>MKMEELHSLYVKAKVFAEETHNMDVERLRAKTNLTEDPETFFEEYVYTVLASGFRARVASEYTKKLLSCLSFATGAVTAPLEGVFKNQRKCTAIKETFMRFSGSAGAERYRLASRAWKHPRDLTELPMIGPTTCWQLARNIGLCSAAKPDVHMKRLFQRLFRNDDSGFILETFQRLADTLHEPAGIVDFIVWVYLSHNGEEKDCCHGGYALR</sequence>
<name>A0A132NPC0_GIAIN</name>
<evidence type="ECO:0000313" key="1">
    <source>
        <dbReference type="EMBL" id="KWX11894.1"/>
    </source>
</evidence>
<proteinExistence type="predicted"/>
<organism evidence="1 2">
    <name type="scientific">Giardia duodenalis assemblage B</name>
    <dbReference type="NCBI Taxonomy" id="1394984"/>
    <lineage>
        <taxon>Eukaryota</taxon>
        <taxon>Metamonada</taxon>
        <taxon>Diplomonadida</taxon>
        <taxon>Hexamitidae</taxon>
        <taxon>Giardiinae</taxon>
        <taxon>Giardia</taxon>
    </lineage>
</organism>
<protein>
    <recommendedName>
        <fullName evidence="3">HhH-GPD domain-containing protein</fullName>
    </recommendedName>
</protein>
<dbReference type="AlphaFoldDB" id="A0A132NPC0"/>
<evidence type="ECO:0000313" key="2">
    <source>
        <dbReference type="Proteomes" id="UP000070089"/>
    </source>
</evidence>
<dbReference type="VEuPathDB" id="GiardiaDB:QR46_4138"/>
<dbReference type="Proteomes" id="UP000070089">
    <property type="component" value="Unassembled WGS sequence"/>
</dbReference>